<name>A0ABU7E2S7_9TELE</name>
<gene>
    <name evidence="1" type="ORF">CHARACLAT_010770</name>
</gene>
<keyword evidence="2" id="KW-1185">Reference proteome</keyword>
<comment type="caution">
    <text evidence="1">The sequence shown here is derived from an EMBL/GenBank/DDBJ whole genome shotgun (WGS) entry which is preliminary data.</text>
</comment>
<dbReference type="EMBL" id="JAHUTJ010041683">
    <property type="protein sequence ID" value="MED6280425.1"/>
    <property type="molecule type" value="Genomic_DNA"/>
</dbReference>
<organism evidence="1 2">
    <name type="scientific">Characodon lateralis</name>
    <dbReference type="NCBI Taxonomy" id="208331"/>
    <lineage>
        <taxon>Eukaryota</taxon>
        <taxon>Metazoa</taxon>
        <taxon>Chordata</taxon>
        <taxon>Craniata</taxon>
        <taxon>Vertebrata</taxon>
        <taxon>Euteleostomi</taxon>
        <taxon>Actinopterygii</taxon>
        <taxon>Neopterygii</taxon>
        <taxon>Teleostei</taxon>
        <taxon>Neoteleostei</taxon>
        <taxon>Acanthomorphata</taxon>
        <taxon>Ovalentaria</taxon>
        <taxon>Atherinomorphae</taxon>
        <taxon>Cyprinodontiformes</taxon>
        <taxon>Goodeidae</taxon>
        <taxon>Characodon</taxon>
    </lineage>
</organism>
<protein>
    <submittedName>
        <fullName evidence="1">Uncharacterized protein</fullName>
    </submittedName>
</protein>
<evidence type="ECO:0000313" key="1">
    <source>
        <dbReference type="EMBL" id="MED6280425.1"/>
    </source>
</evidence>
<dbReference type="Proteomes" id="UP001352852">
    <property type="component" value="Unassembled WGS sequence"/>
</dbReference>
<accession>A0ABU7E2S7</accession>
<sequence>MASRTKFYTVAEALDLITMDCGTEVCAEDFSSEDEELIIPTRAGLCSSAARKVVMTIVNMVTMERAQPEPFTV</sequence>
<reference evidence="1 2" key="1">
    <citation type="submission" date="2021-06" db="EMBL/GenBank/DDBJ databases">
        <authorList>
            <person name="Palmer J.M."/>
        </authorList>
    </citation>
    <scope>NUCLEOTIDE SEQUENCE [LARGE SCALE GENOMIC DNA]</scope>
    <source>
        <strain evidence="1 2">CL_MEX2019</strain>
        <tissue evidence="1">Muscle</tissue>
    </source>
</reference>
<evidence type="ECO:0000313" key="2">
    <source>
        <dbReference type="Proteomes" id="UP001352852"/>
    </source>
</evidence>
<proteinExistence type="predicted"/>